<comment type="caution">
    <text evidence="2">The sequence shown here is derived from an EMBL/GenBank/DDBJ whole genome shotgun (WGS) entry which is preliminary data.</text>
</comment>
<dbReference type="Proteomes" id="UP000318834">
    <property type="component" value="Unassembled WGS sequence"/>
</dbReference>
<evidence type="ECO:0000313" key="3">
    <source>
        <dbReference type="Proteomes" id="UP000318834"/>
    </source>
</evidence>
<gene>
    <name evidence="2" type="ORF">E6H05_13655</name>
</gene>
<organism evidence="2 3">
    <name type="scientific">Candidatus Segetimicrobium genomatis</name>
    <dbReference type="NCBI Taxonomy" id="2569760"/>
    <lineage>
        <taxon>Bacteria</taxon>
        <taxon>Bacillati</taxon>
        <taxon>Candidatus Sysuimicrobiota</taxon>
        <taxon>Candidatus Sysuimicrobiia</taxon>
        <taxon>Candidatus Sysuimicrobiales</taxon>
        <taxon>Candidatus Segetimicrobiaceae</taxon>
        <taxon>Candidatus Segetimicrobium</taxon>
    </lineage>
</organism>
<evidence type="ECO:0000313" key="2">
    <source>
        <dbReference type="EMBL" id="TMI70379.1"/>
    </source>
</evidence>
<reference evidence="2 3" key="1">
    <citation type="journal article" date="2019" name="Nat. Microbiol.">
        <title>Mediterranean grassland soil C-N compound turnover is dependent on rainfall and depth, and is mediated by genomically divergent microorganisms.</title>
        <authorList>
            <person name="Diamond S."/>
            <person name="Andeer P.F."/>
            <person name="Li Z."/>
            <person name="Crits-Christoph A."/>
            <person name="Burstein D."/>
            <person name="Anantharaman K."/>
            <person name="Lane K.R."/>
            <person name="Thomas B.C."/>
            <person name="Pan C."/>
            <person name="Northen T.R."/>
            <person name="Banfield J.F."/>
        </authorList>
    </citation>
    <scope>NUCLEOTIDE SEQUENCE [LARGE SCALE GENOMIC DNA]</scope>
    <source>
        <strain evidence="2">NP_8</strain>
    </source>
</reference>
<proteinExistence type="predicted"/>
<evidence type="ECO:0000256" key="1">
    <source>
        <dbReference type="SAM" id="MobiDB-lite"/>
    </source>
</evidence>
<sequence>MTRRLLAFGLAAVLAGFPKSSFSQGEKLHHDPFARPALTGLQHASKPGPGRNGEPTTASTRRLKLQAVMVAGPKSIANVDGTMVRIGDEVYGYRLVEVHERGAVFEKNKARFVVSISRDAAQAPDTWQDKDAAAIRNPAQPPIAPQDKDAAAIRNPAQPPIAQQDKDGMPSGGGTREGTRERP</sequence>
<name>A0A537IGK1_9BACT</name>
<protein>
    <recommendedName>
        <fullName evidence="4">MSHA biogenesis protein MshK</fullName>
    </recommendedName>
</protein>
<feature type="region of interest" description="Disordered" evidence="1">
    <location>
        <begin position="123"/>
        <end position="183"/>
    </location>
</feature>
<evidence type="ECO:0008006" key="4">
    <source>
        <dbReference type="Google" id="ProtNLM"/>
    </source>
</evidence>
<feature type="region of interest" description="Disordered" evidence="1">
    <location>
        <begin position="39"/>
        <end position="58"/>
    </location>
</feature>
<accession>A0A537IGK1</accession>
<dbReference type="EMBL" id="VBAP01000145">
    <property type="protein sequence ID" value="TMI70379.1"/>
    <property type="molecule type" value="Genomic_DNA"/>
</dbReference>
<dbReference type="AlphaFoldDB" id="A0A537IGK1"/>